<name>A0A8H4R611_9AGAR</name>
<reference evidence="3 4" key="1">
    <citation type="submission" date="2019-12" db="EMBL/GenBank/DDBJ databases">
        <authorList>
            <person name="Floudas D."/>
            <person name="Bentzer J."/>
            <person name="Ahren D."/>
            <person name="Johansson T."/>
            <person name="Persson P."/>
            <person name="Tunlid A."/>
        </authorList>
    </citation>
    <scope>NUCLEOTIDE SEQUENCE [LARGE SCALE GENOMIC DNA]</scope>
    <source>
        <strain evidence="3 4">CBS 102.39</strain>
    </source>
</reference>
<sequence length="156" mass="16850">MNQPTATHLVGLPFSLFPATITTASTTSTSTTSTTTICTCTTHHEACPVPAYPPEEPTKHTATVTNYQPPFRHATAFRDTDDTDDTDERALPPTPGSSTAHVHHPPRHSPSQRNHHQSTTHRRLRLSTPMCAAAHCTNRPALAPSPPTQTTTTTPT</sequence>
<evidence type="ECO:0000313" key="3">
    <source>
        <dbReference type="EMBL" id="KAF4622836.1"/>
    </source>
</evidence>
<proteinExistence type="predicted"/>
<gene>
    <name evidence="3" type="ORF">D9613_001564</name>
</gene>
<evidence type="ECO:0000256" key="1">
    <source>
        <dbReference type="SAM" id="MobiDB-lite"/>
    </source>
</evidence>
<feature type="chain" id="PRO_5034339115" evidence="2">
    <location>
        <begin position="25"/>
        <end position="156"/>
    </location>
</feature>
<dbReference type="Proteomes" id="UP000521872">
    <property type="component" value="Unassembled WGS sequence"/>
</dbReference>
<evidence type="ECO:0000313" key="4">
    <source>
        <dbReference type="Proteomes" id="UP000521872"/>
    </source>
</evidence>
<feature type="region of interest" description="Disordered" evidence="1">
    <location>
        <begin position="57"/>
        <end position="124"/>
    </location>
</feature>
<feature type="compositionally biased region" description="Basic residues" evidence="1">
    <location>
        <begin position="113"/>
        <end position="124"/>
    </location>
</feature>
<accession>A0A8H4R611</accession>
<dbReference type="AlphaFoldDB" id="A0A8H4R611"/>
<protein>
    <submittedName>
        <fullName evidence="3">Uncharacterized protein</fullName>
    </submittedName>
</protein>
<keyword evidence="2" id="KW-0732">Signal</keyword>
<evidence type="ECO:0000256" key="2">
    <source>
        <dbReference type="SAM" id="SignalP"/>
    </source>
</evidence>
<organism evidence="3 4">
    <name type="scientific">Agrocybe pediades</name>
    <dbReference type="NCBI Taxonomy" id="84607"/>
    <lineage>
        <taxon>Eukaryota</taxon>
        <taxon>Fungi</taxon>
        <taxon>Dikarya</taxon>
        <taxon>Basidiomycota</taxon>
        <taxon>Agaricomycotina</taxon>
        <taxon>Agaricomycetes</taxon>
        <taxon>Agaricomycetidae</taxon>
        <taxon>Agaricales</taxon>
        <taxon>Agaricineae</taxon>
        <taxon>Strophariaceae</taxon>
        <taxon>Agrocybe</taxon>
    </lineage>
</organism>
<keyword evidence="4" id="KW-1185">Reference proteome</keyword>
<dbReference type="EMBL" id="JAACJL010000001">
    <property type="protein sequence ID" value="KAF4622836.1"/>
    <property type="molecule type" value="Genomic_DNA"/>
</dbReference>
<feature type="region of interest" description="Disordered" evidence="1">
    <location>
        <begin position="137"/>
        <end position="156"/>
    </location>
</feature>
<feature type="signal peptide" evidence="2">
    <location>
        <begin position="1"/>
        <end position="24"/>
    </location>
</feature>
<comment type="caution">
    <text evidence="3">The sequence shown here is derived from an EMBL/GenBank/DDBJ whole genome shotgun (WGS) entry which is preliminary data.</text>
</comment>